<comment type="catalytic activity">
    <reaction evidence="3">
        <text>D-erythrose 4-phosphate + phosphoenolpyruvate + H2O = 7-phospho-2-dehydro-3-deoxy-D-arabino-heptonate + phosphate</text>
        <dbReference type="Rhea" id="RHEA:14717"/>
        <dbReference type="ChEBI" id="CHEBI:15377"/>
        <dbReference type="ChEBI" id="CHEBI:16897"/>
        <dbReference type="ChEBI" id="CHEBI:43474"/>
        <dbReference type="ChEBI" id="CHEBI:58394"/>
        <dbReference type="ChEBI" id="CHEBI:58702"/>
        <dbReference type="EC" id="2.5.1.54"/>
    </reaction>
</comment>
<keyword evidence="2 3" id="KW-0808">Transferase</keyword>
<sequence>MITDPTGSPQSSQQPHWPDLATLNAVTGRLRTRPALVPFSETGRLRERLATAAAGKAFLLQGGHCAEMFGPDALRQVDGNVTVLRQMARIISYGSSLPAITVGRMAGQYAKPRSRPTEKRDGVELPAYRGDAVNGLGFTAPERTPDPRRMETAYDESAAVLDRIRALTARRGPSSGEGDGEFYVSHEALLLDYEGALVRTDSDTGRRYAGSGHMVWIGERTRQLNGAHVGFAAEVANPVAVKIGPEASADELVALIGLLDPNQEPGRLTFITRMGADRIHDALPTLVEKAAATGSPVLWVCDPMHGNTRIGDNGAKTRRLSDIEAEVRSFVEIHRALGTHPGGVHLELTGHYVTECVGGSEPVAVEDLGRRYESACDPRLNRSQALDLAYSVADLWGRGS</sequence>
<dbReference type="GO" id="GO:0003849">
    <property type="term" value="F:3-deoxy-7-phosphoheptulonate synthase activity"/>
    <property type="evidence" value="ECO:0007669"/>
    <property type="project" value="UniProtKB-EC"/>
</dbReference>
<organism evidence="4 5">
    <name type="scientific">Streptomyces ramulosus</name>
    <dbReference type="NCBI Taxonomy" id="47762"/>
    <lineage>
        <taxon>Bacteria</taxon>
        <taxon>Bacillati</taxon>
        <taxon>Actinomycetota</taxon>
        <taxon>Actinomycetes</taxon>
        <taxon>Kitasatosporales</taxon>
        <taxon>Streptomycetaceae</taxon>
        <taxon>Streptomyces</taxon>
    </lineage>
</organism>
<keyword evidence="3" id="KW-0057">Aromatic amino acid biosynthesis</keyword>
<proteinExistence type="inferred from homology"/>
<evidence type="ECO:0000256" key="2">
    <source>
        <dbReference type="ARBA" id="ARBA00022679"/>
    </source>
</evidence>
<dbReference type="Proteomes" id="UP001596241">
    <property type="component" value="Unassembled WGS sequence"/>
</dbReference>
<evidence type="ECO:0000313" key="5">
    <source>
        <dbReference type="Proteomes" id="UP001596241"/>
    </source>
</evidence>
<gene>
    <name evidence="4" type="ORF">ACFP3M_13375</name>
</gene>
<accession>A0ABW1FH59</accession>
<dbReference type="EC" id="2.5.1.54" evidence="3"/>
<comment type="pathway">
    <text evidence="3">Metabolic intermediate biosynthesis; chorismate biosynthesis; chorismate from D-erythrose 4-phosphate and phosphoenolpyruvate: step 1/7.</text>
</comment>
<evidence type="ECO:0000313" key="4">
    <source>
        <dbReference type="EMBL" id="MFC5893812.1"/>
    </source>
</evidence>
<dbReference type="EMBL" id="JBHSPW010000005">
    <property type="protein sequence ID" value="MFC5893812.1"/>
    <property type="molecule type" value="Genomic_DNA"/>
</dbReference>
<dbReference type="Gene3D" id="3.20.20.70">
    <property type="entry name" value="Aldolase class I"/>
    <property type="match status" value="1"/>
</dbReference>
<dbReference type="Pfam" id="PF01474">
    <property type="entry name" value="DAHP_synth_2"/>
    <property type="match status" value="2"/>
</dbReference>
<keyword evidence="3" id="KW-0028">Amino-acid biosynthesis</keyword>
<protein>
    <recommendedName>
        <fullName evidence="3">Phospho-2-dehydro-3-deoxyheptonate aldolase</fullName>
        <ecNumber evidence="3">2.5.1.54</ecNumber>
    </recommendedName>
</protein>
<dbReference type="PANTHER" id="PTHR21337:SF0">
    <property type="entry name" value="PHOSPHO-2-DEHYDRO-3-DEOXYHEPTONATE ALDOLASE"/>
    <property type="match status" value="1"/>
</dbReference>
<dbReference type="InterPro" id="IPR013785">
    <property type="entry name" value="Aldolase_TIM"/>
</dbReference>
<dbReference type="RefSeq" id="WP_345091533.1">
    <property type="nucleotide sequence ID" value="NZ_BAAAWG010000019.1"/>
</dbReference>
<dbReference type="SUPFAM" id="SSF51569">
    <property type="entry name" value="Aldolase"/>
    <property type="match status" value="1"/>
</dbReference>
<evidence type="ECO:0000256" key="1">
    <source>
        <dbReference type="ARBA" id="ARBA00008911"/>
    </source>
</evidence>
<comment type="similarity">
    <text evidence="1 3">Belongs to the class-II DAHP synthase family.</text>
</comment>
<name>A0ABW1FH59_9ACTN</name>
<dbReference type="InterPro" id="IPR002480">
    <property type="entry name" value="DAHP_synth_2"/>
</dbReference>
<reference evidence="5" key="1">
    <citation type="journal article" date="2019" name="Int. J. Syst. Evol. Microbiol.">
        <title>The Global Catalogue of Microorganisms (GCM) 10K type strain sequencing project: providing services to taxonomists for standard genome sequencing and annotation.</title>
        <authorList>
            <consortium name="The Broad Institute Genomics Platform"/>
            <consortium name="The Broad Institute Genome Sequencing Center for Infectious Disease"/>
            <person name="Wu L."/>
            <person name="Ma J."/>
        </authorList>
    </citation>
    <scope>NUCLEOTIDE SEQUENCE [LARGE SCALE GENOMIC DNA]</scope>
    <source>
        <strain evidence="5">CGMCC 1.15809</strain>
    </source>
</reference>
<keyword evidence="5" id="KW-1185">Reference proteome</keyword>
<dbReference type="PANTHER" id="PTHR21337">
    <property type="entry name" value="PHOSPHO-2-DEHYDRO-3-DEOXYHEPTONATE ALDOLASE 1, 2"/>
    <property type="match status" value="1"/>
</dbReference>
<evidence type="ECO:0000256" key="3">
    <source>
        <dbReference type="RuleBase" id="RU363071"/>
    </source>
</evidence>
<comment type="caution">
    <text evidence="4">The sequence shown here is derived from an EMBL/GenBank/DDBJ whole genome shotgun (WGS) entry which is preliminary data.</text>
</comment>